<sequence length="131" mass="13547">GGHGQICAPSVLLLGILLLLTGLILGSLLLVEGLLLDGAILLLELLEKVLGLLPVGLDDDVVALVLPVKVETGSRLAVDELQGRLELDHVGDKLGGDLVGDDVGLVGKLRHGGWCWRDILFGVGLGGFGDC</sequence>
<keyword evidence="1" id="KW-0812">Transmembrane</keyword>
<evidence type="ECO:0000313" key="2">
    <source>
        <dbReference type="EMBL" id="KAH7239723.1"/>
    </source>
</evidence>
<dbReference type="AlphaFoldDB" id="A0A9P9GJA3"/>
<dbReference type="EMBL" id="JAGTJS010000021">
    <property type="protein sequence ID" value="KAH7239723.1"/>
    <property type="molecule type" value="Genomic_DNA"/>
</dbReference>
<reference evidence="2" key="1">
    <citation type="journal article" date="2021" name="Nat. Commun.">
        <title>Genetic determinants of endophytism in the Arabidopsis root mycobiome.</title>
        <authorList>
            <person name="Mesny F."/>
            <person name="Miyauchi S."/>
            <person name="Thiergart T."/>
            <person name="Pickel B."/>
            <person name="Atanasova L."/>
            <person name="Karlsson M."/>
            <person name="Huettel B."/>
            <person name="Barry K.W."/>
            <person name="Haridas S."/>
            <person name="Chen C."/>
            <person name="Bauer D."/>
            <person name="Andreopoulos W."/>
            <person name="Pangilinan J."/>
            <person name="LaButti K."/>
            <person name="Riley R."/>
            <person name="Lipzen A."/>
            <person name="Clum A."/>
            <person name="Drula E."/>
            <person name="Henrissat B."/>
            <person name="Kohler A."/>
            <person name="Grigoriev I.V."/>
            <person name="Martin F.M."/>
            <person name="Hacquard S."/>
        </authorList>
    </citation>
    <scope>NUCLEOTIDE SEQUENCE</scope>
    <source>
        <strain evidence="2">FSSC 5 MPI-SDFR-AT-0091</strain>
    </source>
</reference>
<evidence type="ECO:0000313" key="3">
    <source>
        <dbReference type="Proteomes" id="UP000736672"/>
    </source>
</evidence>
<gene>
    <name evidence="2" type="ORF">B0J15DRAFT_141411</name>
</gene>
<protein>
    <submittedName>
        <fullName evidence="2">Uncharacterized protein</fullName>
    </submittedName>
</protein>
<name>A0A9P9GJA3_FUSSL</name>
<proteinExistence type="predicted"/>
<keyword evidence="1" id="KW-0472">Membrane</keyword>
<keyword evidence="3" id="KW-1185">Reference proteome</keyword>
<keyword evidence="1" id="KW-1133">Transmembrane helix</keyword>
<feature type="transmembrane region" description="Helical" evidence="1">
    <location>
        <begin position="12"/>
        <end position="36"/>
    </location>
</feature>
<dbReference type="Proteomes" id="UP000736672">
    <property type="component" value="Unassembled WGS sequence"/>
</dbReference>
<feature type="non-terminal residue" evidence="2">
    <location>
        <position position="1"/>
    </location>
</feature>
<organism evidence="2 3">
    <name type="scientific">Fusarium solani</name>
    <name type="common">Filamentous fungus</name>
    <dbReference type="NCBI Taxonomy" id="169388"/>
    <lineage>
        <taxon>Eukaryota</taxon>
        <taxon>Fungi</taxon>
        <taxon>Dikarya</taxon>
        <taxon>Ascomycota</taxon>
        <taxon>Pezizomycotina</taxon>
        <taxon>Sordariomycetes</taxon>
        <taxon>Hypocreomycetidae</taxon>
        <taxon>Hypocreales</taxon>
        <taxon>Nectriaceae</taxon>
        <taxon>Fusarium</taxon>
        <taxon>Fusarium solani species complex</taxon>
    </lineage>
</organism>
<accession>A0A9P9GJA3</accession>
<comment type="caution">
    <text evidence="2">The sequence shown here is derived from an EMBL/GenBank/DDBJ whole genome shotgun (WGS) entry which is preliminary data.</text>
</comment>
<evidence type="ECO:0000256" key="1">
    <source>
        <dbReference type="SAM" id="Phobius"/>
    </source>
</evidence>